<feature type="region of interest" description="Disordered" evidence="2">
    <location>
        <begin position="19"/>
        <end position="56"/>
    </location>
</feature>
<dbReference type="EC" id="5.2.1.8" evidence="1"/>
<feature type="region of interest" description="Disordered" evidence="2">
    <location>
        <begin position="71"/>
        <end position="133"/>
    </location>
</feature>
<keyword evidence="1" id="KW-0413">Isomerase</keyword>
<feature type="domain" description="PPIase FKBP-type" evidence="3">
    <location>
        <begin position="296"/>
        <end position="422"/>
    </location>
</feature>
<dbReference type="GO" id="GO:0003755">
    <property type="term" value="F:peptidyl-prolyl cis-trans isomerase activity"/>
    <property type="evidence" value="ECO:0007669"/>
    <property type="project" value="UniProtKB-KW"/>
</dbReference>
<dbReference type="InterPro" id="IPR046357">
    <property type="entry name" value="PPIase_dom_sf"/>
</dbReference>
<reference evidence="4 5" key="1">
    <citation type="submission" date="2017-03" db="EMBL/GenBank/DDBJ databases">
        <title>WGS assembly of Porphyra umbilicalis.</title>
        <authorList>
            <person name="Brawley S.H."/>
            <person name="Blouin N.A."/>
            <person name="Ficko-Blean E."/>
            <person name="Wheeler G.L."/>
            <person name="Lohr M."/>
            <person name="Goodson H.V."/>
            <person name="Jenkins J.W."/>
            <person name="Blaby-Haas C.E."/>
            <person name="Helliwell K.E."/>
            <person name="Chan C."/>
            <person name="Marriage T."/>
            <person name="Bhattacharya D."/>
            <person name="Klein A.S."/>
            <person name="Badis Y."/>
            <person name="Brodie J."/>
            <person name="Cao Y."/>
            <person name="Collen J."/>
            <person name="Dittami S.M."/>
            <person name="Gachon C.M."/>
            <person name="Green B.R."/>
            <person name="Karpowicz S."/>
            <person name="Kim J.W."/>
            <person name="Kudahl U."/>
            <person name="Lin S."/>
            <person name="Michel G."/>
            <person name="Mittag M."/>
            <person name="Olson B.J."/>
            <person name="Pangilinan J."/>
            <person name="Peng Y."/>
            <person name="Qiu H."/>
            <person name="Shu S."/>
            <person name="Singer J.T."/>
            <person name="Smith A.G."/>
            <person name="Sprecher B.N."/>
            <person name="Wagner V."/>
            <person name="Wang W."/>
            <person name="Wang Z.-Y."/>
            <person name="Yan J."/>
            <person name="Yarish C."/>
            <person name="Zoeuner-Riek S."/>
            <person name="Zhuang Y."/>
            <person name="Zou Y."/>
            <person name="Lindquist E.A."/>
            <person name="Grimwood J."/>
            <person name="Barry K."/>
            <person name="Rokhsar D.S."/>
            <person name="Schmutz J."/>
            <person name="Stiller J.W."/>
            <person name="Grossman A.R."/>
            <person name="Prochnik S.E."/>
        </authorList>
    </citation>
    <scope>NUCLEOTIDE SEQUENCE [LARGE SCALE GENOMIC DNA]</scope>
    <source>
        <strain evidence="4">4086291</strain>
    </source>
</reference>
<proteinExistence type="predicted"/>
<name>A0A1X6NW34_PORUM</name>
<feature type="region of interest" description="Disordered" evidence="2">
    <location>
        <begin position="325"/>
        <end position="359"/>
    </location>
</feature>
<keyword evidence="1" id="KW-0697">Rotamase</keyword>
<evidence type="ECO:0000259" key="3">
    <source>
        <dbReference type="PROSITE" id="PS50059"/>
    </source>
</evidence>
<dbReference type="Proteomes" id="UP000218209">
    <property type="component" value="Unassembled WGS sequence"/>
</dbReference>
<keyword evidence="5" id="KW-1185">Reference proteome</keyword>
<comment type="catalytic activity">
    <reaction evidence="1">
        <text>[protein]-peptidylproline (omega=180) = [protein]-peptidylproline (omega=0)</text>
        <dbReference type="Rhea" id="RHEA:16237"/>
        <dbReference type="Rhea" id="RHEA-COMP:10747"/>
        <dbReference type="Rhea" id="RHEA-COMP:10748"/>
        <dbReference type="ChEBI" id="CHEBI:83833"/>
        <dbReference type="ChEBI" id="CHEBI:83834"/>
        <dbReference type="EC" id="5.2.1.8"/>
    </reaction>
</comment>
<feature type="compositionally biased region" description="Gly residues" evidence="2">
    <location>
        <begin position="342"/>
        <end position="358"/>
    </location>
</feature>
<dbReference type="InterPro" id="IPR001179">
    <property type="entry name" value="PPIase_FKBP_dom"/>
</dbReference>
<feature type="compositionally biased region" description="Pro residues" evidence="2">
    <location>
        <begin position="96"/>
        <end position="105"/>
    </location>
</feature>
<protein>
    <recommendedName>
        <fullName evidence="1">peptidylprolyl isomerase</fullName>
        <ecNumber evidence="1">5.2.1.8</ecNumber>
    </recommendedName>
</protein>
<evidence type="ECO:0000313" key="5">
    <source>
        <dbReference type="Proteomes" id="UP000218209"/>
    </source>
</evidence>
<sequence>MHAVIGLCSAAAAGARSAQAAGASPPPTSLPRVSSAAAADARAHAAQRRRRPANDGTAACVWRWRAAVDGAGTAAAVPRPPTRTFPVTRPGGGRPRGPPPPPPAPSAGRPPTGPATGGDGGGDRDCGGGGGGGGATGGGVLPAAAAAIAAAATAAGGPPTLDLRALAEAYGAALARSVAAARLGLDGSAVAAGMASAAVEGTDFPMPLPEYERQMGMVQAAAAAAAAAAAEAEADRFFVATAADAGVEEVVRGEVLVERGEPGGGGGGVGVAGLPPAAGGRAAESDAPVPRVVAPGATVAVVLQGRLLDGTYFYASPVAGGGGGGGGGGWGAPSPGPSADWAGGGGGWGGGGGGGGGAPDPLVMDLTEAPPAFGAGLVGAAEGEERTLYVHPRGDAGMRAMFGSGLPAGGLLVFDVVCVSADVRDEEEGEGGADGGAAADG</sequence>
<organism evidence="4 5">
    <name type="scientific">Porphyra umbilicalis</name>
    <name type="common">Purple laver</name>
    <name type="synonym">Red alga</name>
    <dbReference type="NCBI Taxonomy" id="2786"/>
    <lineage>
        <taxon>Eukaryota</taxon>
        <taxon>Rhodophyta</taxon>
        <taxon>Bangiophyceae</taxon>
        <taxon>Bangiales</taxon>
        <taxon>Bangiaceae</taxon>
        <taxon>Porphyra</taxon>
    </lineage>
</organism>
<evidence type="ECO:0000313" key="4">
    <source>
        <dbReference type="EMBL" id="OSX72716.1"/>
    </source>
</evidence>
<dbReference type="PROSITE" id="PS50059">
    <property type="entry name" value="FKBP_PPIASE"/>
    <property type="match status" value="1"/>
</dbReference>
<dbReference type="AlphaFoldDB" id="A0A1X6NW34"/>
<evidence type="ECO:0000256" key="2">
    <source>
        <dbReference type="SAM" id="MobiDB-lite"/>
    </source>
</evidence>
<dbReference type="SUPFAM" id="SSF54534">
    <property type="entry name" value="FKBP-like"/>
    <property type="match status" value="1"/>
</dbReference>
<evidence type="ECO:0000256" key="1">
    <source>
        <dbReference type="PROSITE-ProRule" id="PRU00277"/>
    </source>
</evidence>
<accession>A0A1X6NW34</accession>
<gene>
    <name evidence="4" type="ORF">BU14_0412s0010</name>
</gene>
<dbReference type="EMBL" id="KV919043">
    <property type="protein sequence ID" value="OSX72716.1"/>
    <property type="molecule type" value="Genomic_DNA"/>
</dbReference>
<dbReference type="Gene3D" id="3.10.50.40">
    <property type="match status" value="1"/>
</dbReference>